<dbReference type="InterPro" id="IPR036390">
    <property type="entry name" value="WH_DNA-bd_sf"/>
</dbReference>
<dbReference type="InterPro" id="IPR039422">
    <property type="entry name" value="MarR/SlyA-like"/>
</dbReference>
<organism evidence="2 3">
    <name type="scientific">Chelativorans composti</name>
    <dbReference type="NCBI Taxonomy" id="768533"/>
    <lineage>
        <taxon>Bacteria</taxon>
        <taxon>Pseudomonadati</taxon>
        <taxon>Pseudomonadota</taxon>
        <taxon>Alphaproteobacteria</taxon>
        <taxon>Hyphomicrobiales</taxon>
        <taxon>Phyllobacteriaceae</taxon>
        <taxon>Chelativorans</taxon>
    </lineage>
</organism>
<comment type="caution">
    <text evidence="2">The sequence shown here is derived from an EMBL/GenBank/DDBJ whole genome shotgun (WGS) entry which is preliminary data.</text>
</comment>
<dbReference type="RefSeq" id="WP_345098425.1">
    <property type="nucleotide sequence ID" value="NZ_BAABGS010000016.1"/>
</dbReference>
<dbReference type="PRINTS" id="PR00598">
    <property type="entry name" value="HTHMARR"/>
</dbReference>
<dbReference type="Proteomes" id="UP001597373">
    <property type="component" value="Unassembled WGS sequence"/>
</dbReference>
<dbReference type="PANTHER" id="PTHR33164">
    <property type="entry name" value="TRANSCRIPTIONAL REGULATOR, MARR FAMILY"/>
    <property type="match status" value="1"/>
</dbReference>
<dbReference type="InterPro" id="IPR036388">
    <property type="entry name" value="WH-like_DNA-bd_sf"/>
</dbReference>
<dbReference type="Gene3D" id="1.10.10.10">
    <property type="entry name" value="Winged helix-like DNA-binding domain superfamily/Winged helix DNA-binding domain"/>
    <property type="match status" value="1"/>
</dbReference>
<reference evidence="3" key="1">
    <citation type="journal article" date="2019" name="Int. J. Syst. Evol. Microbiol.">
        <title>The Global Catalogue of Microorganisms (GCM) 10K type strain sequencing project: providing services to taxonomists for standard genome sequencing and annotation.</title>
        <authorList>
            <consortium name="The Broad Institute Genomics Platform"/>
            <consortium name="The Broad Institute Genome Sequencing Center for Infectious Disease"/>
            <person name="Wu L."/>
            <person name="Ma J."/>
        </authorList>
    </citation>
    <scope>NUCLEOTIDE SEQUENCE [LARGE SCALE GENOMIC DNA]</scope>
    <source>
        <strain evidence="3">KCTC 23707</strain>
    </source>
</reference>
<name>A0ABW5DD90_9HYPH</name>
<proteinExistence type="predicted"/>
<dbReference type="PANTHER" id="PTHR33164:SF89">
    <property type="entry name" value="MARR FAMILY REGULATORY PROTEIN"/>
    <property type="match status" value="1"/>
</dbReference>
<dbReference type="Pfam" id="PF12802">
    <property type="entry name" value="MarR_2"/>
    <property type="match status" value="1"/>
</dbReference>
<evidence type="ECO:0000313" key="3">
    <source>
        <dbReference type="Proteomes" id="UP001597373"/>
    </source>
</evidence>
<accession>A0ABW5DD90</accession>
<keyword evidence="3" id="KW-1185">Reference proteome</keyword>
<dbReference type="SMART" id="SM00347">
    <property type="entry name" value="HTH_MARR"/>
    <property type="match status" value="1"/>
</dbReference>
<evidence type="ECO:0000313" key="2">
    <source>
        <dbReference type="EMBL" id="MFD2258450.1"/>
    </source>
</evidence>
<dbReference type="SUPFAM" id="SSF46785">
    <property type="entry name" value="Winged helix' DNA-binding domain"/>
    <property type="match status" value="1"/>
</dbReference>
<dbReference type="PROSITE" id="PS50995">
    <property type="entry name" value="HTH_MARR_2"/>
    <property type="match status" value="1"/>
</dbReference>
<dbReference type="EMBL" id="JBHUIR010000006">
    <property type="protein sequence ID" value="MFD2258450.1"/>
    <property type="molecule type" value="Genomic_DNA"/>
</dbReference>
<feature type="domain" description="HTH marR-type" evidence="1">
    <location>
        <begin position="1"/>
        <end position="137"/>
    </location>
</feature>
<protein>
    <submittedName>
        <fullName evidence="2">MarR family winged helix-turn-helix transcriptional regulator</fullName>
    </submittedName>
</protein>
<gene>
    <name evidence="2" type="ORF">ACFSMZ_01535</name>
</gene>
<dbReference type="InterPro" id="IPR000835">
    <property type="entry name" value="HTH_MarR-typ"/>
</dbReference>
<evidence type="ECO:0000259" key="1">
    <source>
        <dbReference type="PROSITE" id="PS50995"/>
    </source>
</evidence>
<sequence length="138" mass="16095">MQAIRGIIGYALRRAQLSVFDDLIQTLEEFHLRPANFSVLYVINENPGLNQSEISSALGIQKTNFVQVVDRLEKAELIKRCRAKHDRRSHALYLTDKGAELFYKAREQHKQHEKRMIERLGPNGREQLLPLLWRLTSE</sequence>